<dbReference type="PANTHER" id="PTHR41302">
    <property type="entry name" value="PRESPORE-SPECIFIC TRANSCRIPTIONAL REGULATOR RSFA-RELATED"/>
    <property type="match status" value="1"/>
</dbReference>
<evidence type="ECO:0000259" key="2">
    <source>
        <dbReference type="PROSITE" id="PS50090"/>
    </source>
</evidence>
<sequence>MPITRQDAWSQDEDLLLAETVLRHIREGGTQLKAFDEVGKKLSRTGAACGFRWNSFVRKQYESGIELAKQQRKELKKQSKKAAAEIDDVAAIPQTEEASQPEEADKLSFNVIMSYLEDLYKKAERAQHQELNIETYTEKIKDLEGQIYYLSDENKKLVAELRAIESDHRALLEIMERARKMVTIKET</sequence>
<gene>
    <name evidence="4" type="ORF">EV146_105385</name>
</gene>
<dbReference type="PROSITE" id="PS50090">
    <property type="entry name" value="MYB_LIKE"/>
    <property type="match status" value="1"/>
</dbReference>
<accession>A0A4R2BGS6</accession>
<evidence type="ECO:0000259" key="3">
    <source>
        <dbReference type="PROSITE" id="PS51294"/>
    </source>
</evidence>
<evidence type="ECO:0000256" key="1">
    <source>
        <dbReference type="SAM" id="Coils"/>
    </source>
</evidence>
<dbReference type="PANTHER" id="PTHR41302:SF2">
    <property type="entry name" value="PRESPORE SPECIFIC TRANSCRIPTIONAL ACTIVATOR RSFA"/>
    <property type="match status" value="1"/>
</dbReference>
<feature type="domain" description="Myb-like" evidence="2">
    <location>
        <begin position="1"/>
        <end position="57"/>
    </location>
</feature>
<name>A0A4R2BGS6_9BACI</name>
<evidence type="ECO:0000313" key="4">
    <source>
        <dbReference type="EMBL" id="TCN25723.1"/>
    </source>
</evidence>
<dbReference type="InterPro" id="IPR014243">
    <property type="entry name" value="RsfA-like"/>
</dbReference>
<dbReference type="AlphaFoldDB" id="A0A4R2BGS6"/>
<comment type="caution">
    <text evidence="4">The sequence shown here is derived from an EMBL/GenBank/DDBJ whole genome shotgun (WGS) entry which is preliminary data.</text>
</comment>
<dbReference type="PROSITE" id="PS51294">
    <property type="entry name" value="HTH_MYB"/>
    <property type="match status" value="1"/>
</dbReference>
<dbReference type="InterPro" id="IPR001005">
    <property type="entry name" value="SANT/Myb"/>
</dbReference>
<protein>
    <submittedName>
        <fullName evidence="4">RsfA family transcription factor</fullName>
    </submittedName>
</protein>
<reference evidence="4 5" key="1">
    <citation type="journal article" date="2015" name="Stand. Genomic Sci.">
        <title>Genomic Encyclopedia of Bacterial and Archaeal Type Strains, Phase III: the genomes of soil and plant-associated and newly described type strains.</title>
        <authorList>
            <person name="Whitman W.B."/>
            <person name="Woyke T."/>
            <person name="Klenk H.P."/>
            <person name="Zhou Y."/>
            <person name="Lilburn T.G."/>
            <person name="Beck B.J."/>
            <person name="De Vos P."/>
            <person name="Vandamme P."/>
            <person name="Eisen J.A."/>
            <person name="Garrity G."/>
            <person name="Hugenholtz P."/>
            <person name="Kyrpides N.C."/>
        </authorList>
    </citation>
    <scope>NUCLEOTIDE SEQUENCE [LARGE SCALE GENOMIC DNA]</scope>
    <source>
        <strain evidence="4 5">CV53</strain>
    </source>
</reference>
<proteinExistence type="predicted"/>
<feature type="domain" description="HTH myb-type" evidence="3">
    <location>
        <begin position="1"/>
        <end position="61"/>
    </location>
</feature>
<keyword evidence="1" id="KW-0175">Coiled coil</keyword>
<organism evidence="4 5">
    <name type="scientific">Mesobacillus foraminis</name>
    <dbReference type="NCBI Taxonomy" id="279826"/>
    <lineage>
        <taxon>Bacteria</taxon>
        <taxon>Bacillati</taxon>
        <taxon>Bacillota</taxon>
        <taxon>Bacilli</taxon>
        <taxon>Bacillales</taxon>
        <taxon>Bacillaceae</taxon>
        <taxon>Mesobacillus</taxon>
    </lineage>
</organism>
<keyword evidence="5" id="KW-1185">Reference proteome</keyword>
<dbReference type="Proteomes" id="UP000295689">
    <property type="component" value="Unassembled WGS sequence"/>
</dbReference>
<feature type="coiled-coil region" evidence="1">
    <location>
        <begin position="58"/>
        <end position="85"/>
    </location>
</feature>
<dbReference type="NCBIfam" id="TIGR02894">
    <property type="entry name" value="DNA_bind_RsfA"/>
    <property type="match status" value="1"/>
</dbReference>
<dbReference type="RefSeq" id="WP_132005744.1">
    <property type="nucleotide sequence ID" value="NZ_JABUHM010000003.1"/>
</dbReference>
<dbReference type="InterPro" id="IPR017930">
    <property type="entry name" value="Myb_dom"/>
</dbReference>
<dbReference type="EMBL" id="SLVV01000005">
    <property type="protein sequence ID" value="TCN25723.1"/>
    <property type="molecule type" value="Genomic_DNA"/>
</dbReference>
<evidence type="ECO:0000313" key="5">
    <source>
        <dbReference type="Proteomes" id="UP000295689"/>
    </source>
</evidence>